<dbReference type="UniPathway" id="UPA00078"/>
<comment type="pathway">
    <text evidence="2 8">Cofactor biosynthesis; biotin biosynthesis.</text>
</comment>
<reference evidence="10 11" key="1">
    <citation type="submission" date="2009-02" db="EMBL/GenBank/DDBJ databases">
        <title>The Genome Sequence of Oxalobacter formigenes OXCC13.</title>
        <authorList>
            <consortium name="The Broad Institute Genome Sequencing Platform"/>
            <person name="Ward D."/>
            <person name="Young S.K."/>
            <person name="Kodira C.D."/>
            <person name="Zeng Q."/>
            <person name="Koehrsen M."/>
            <person name="Alvarado L."/>
            <person name="Berlin A."/>
            <person name="Borenstein D."/>
            <person name="Chen Z."/>
            <person name="Engels R."/>
            <person name="Freedman E."/>
            <person name="Gellesch M."/>
            <person name="Goldberg J."/>
            <person name="Griggs A."/>
            <person name="Gujja S."/>
            <person name="Heiman D."/>
            <person name="Hepburn T."/>
            <person name="Howarth C."/>
            <person name="Jen D."/>
            <person name="Larson L."/>
            <person name="Lewis B."/>
            <person name="Mehta T."/>
            <person name="Park D."/>
            <person name="Pearson M."/>
            <person name="Roberts A."/>
            <person name="Saif S."/>
            <person name="Shea T."/>
            <person name="Shenoy N."/>
            <person name="Sisk P."/>
            <person name="Stolte C."/>
            <person name="Sykes S."/>
            <person name="Walk T."/>
            <person name="White J."/>
            <person name="Yandava C."/>
            <person name="Allison M.J."/>
            <person name="Lander E."/>
            <person name="Nusbaum C."/>
            <person name="Galagan J."/>
            <person name="Birren B."/>
        </authorList>
    </citation>
    <scope>NUCLEOTIDE SEQUENCE [LARGE SCALE GENOMIC DNA]</scope>
    <source>
        <strain evidence="10 11">OXCC13</strain>
    </source>
</reference>
<evidence type="ECO:0000256" key="3">
    <source>
        <dbReference type="ARBA" id="ARBA00012327"/>
    </source>
</evidence>
<evidence type="ECO:0000256" key="2">
    <source>
        <dbReference type="ARBA" id="ARBA00004746"/>
    </source>
</evidence>
<comment type="function">
    <text evidence="8">Converts the free carboxyl group of a malonyl-thioester to its methyl ester by transfer of a methyl group from S-adenosyl-L-methionine (SAM). It allows to synthesize pimeloyl-ACP via the fatty acid synthetic pathway.</text>
</comment>
<dbReference type="PANTHER" id="PTHR13090:SF1">
    <property type="entry name" value="ARGININE-HYDROXYLASE NDUFAF5, MITOCHONDRIAL"/>
    <property type="match status" value="1"/>
</dbReference>
<dbReference type="GO" id="GO:0010340">
    <property type="term" value="F:carboxyl-O-methyltransferase activity"/>
    <property type="evidence" value="ECO:0007669"/>
    <property type="project" value="UniProtKB-UniRule"/>
</dbReference>
<evidence type="ECO:0000256" key="7">
    <source>
        <dbReference type="ARBA" id="ARBA00022756"/>
    </source>
</evidence>
<keyword evidence="7 8" id="KW-0093">Biotin biosynthesis</keyword>
<dbReference type="InterPro" id="IPR029063">
    <property type="entry name" value="SAM-dependent_MTases_sf"/>
</dbReference>
<evidence type="ECO:0000256" key="6">
    <source>
        <dbReference type="ARBA" id="ARBA00022691"/>
    </source>
</evidence>
<dbReference type="Gene3D" id="3.40.50.150">
    <property type="entry name" value="Vaccinia Virus protein VP39"/>
    <property type="match status" value="1"/>
</dbReference>
<evidence type="ECO:0000256" key="4">
    <source>
        <dbReference type="ARBA" id="ARBA00022603"/>
    </source>
</evidence>
<comment type="catalytic activity">
    <reaction evidence="1 8">
        <text>malonyl-[ACP] + S-adenosyl-L-methionine = malonyl-[ACP] methyl ester + S-adenosyl-L-homocysteine</text>
        <dbReference type="Rhea" id="RHEA:17105"/>
        <dbReference type="Rhea" id="RHEA-COMP:9623"/>
        <dbReference type="Rhea" id="RHEA-COMP:9954"/>
        <dbReference type="ChEBI" id="CHEBI:57856"/>
        <dbReference type="ChEBI" id="CHEBI:59789"/>
        <dbReference type="ChEBI" id="CHEBI:78449"/>
        <dbReference type="ChEBI" id="CHEBI:78845"/>
        <dbReference type="EC" id="2.1.1.197"/>
    </reaction>
</comment>
<dbReference type="SUPFAM" id="SSF53335">
    <property type="entry name" value="S-adenosyl-L-methionine-dependent methyltransferases"/>
    <property type="match status" value="1"/>
</dbReference>
<keyword evidence="4 8" id="KW-0489">Methyltransferase</keyword>
<dbReference type="InterPro" id="IPR050602">
    <property type="entry name" value="Malonyl-ACP_OMT"/>
</dbReference>
<dbReference type="STRING" id="847.BRW83_1197"/>
<dbReference type="AlphaFoldDB" id="C3X9P8"/>
<dbReference type="PANTHER" id="PTHR13090">
    <property type="entry name" value="ARGININE-HYDROXYLASE NDUFAF5, MITOCHONDRIAL"/>
    <property type="match status" value="1"/>
</dbReference>
<evidence type="ECO:0000256" key="5">
    <source>
        <dbReference type="ARBA" id="ARBA00022679"/>
    </source>
</evidence>
<dbReference type="Proteomes" id="UP000005089">
    <property type="component" value="Unassembled WGS sequence"/>
</dbReference>
<evidence type="ECO:0000256" key="1">
    <source>
        <dbReference type="ARBA" id="ARBA00000852"/>
    </source>
</evidence>
<name>C3X9P8_OXAFO</name>
<organism evidence="10 11">
    <name type="scientific">Oxalobacter formigenes OXCC13</name>
    <dbReference type="NCBI Taxonomy" id="556269"/>
    <lineage>
        <taxon>Bacteria</taxon>
        <taxon>Pseudomonadati</taxon>
        <taxon>Pseudomonadota</taxon>
        <taxon>Betaproteobacteria</taxon>
        <taxon>Burkholderiales</taxon>
        <taxon>Oxalobacteraceae</taxon>
        <taxon>Oxalobacter</taxon>
    </lineage>
</organism>
<dbReference type="HAMAP" id="MF_00835">
    <property type="entry name" value="BioC"/>
    <property type="match status" value="1"/>
</dbReference>
<keyword evidence="6 8" id="KW-0949">S-adenosyl-L-methionine</keyword>
<dbReference type="NCBIfam" id="TIGR02072">
    <property type="entry name" value="BioC"/>
    <property type="match status" value="1"/>
</dbReference>
<comment type="similarity">
    <text evidence="8">Belongs to the methyltransferase superfamily.</text>
</comment>
<dbReference type="EC" id="2.1.1.197" evidence="3 8"/>
<proteinExistence type="inferred from homology"/>
<dbReference type="eggNOG" id="COG2226">
    <property type="taxonomic scope" value="Bacteria"/>
</dbReference>
<accession>C3X9P8</accession>
<dbReference type="InterPro" id="IPR013216">
    <property type="entry name" value="Methyltransf_11"/>
</dbReference>
<protein>
    <recommendedName>
        <fullName evidence="3 8">Malonyl-[acyl-carrier protein] O-methyltransferase</fullName>
        <shortName evidence="8">Malonyl-ACP O-methyltransferase</shortName>
        <ecNumber evidence="3 8">2.1.1.197</ecNumber>
    </recommendedName>
    <alternativeName>
        <fullName evidence="8">Biotin synthesis protein BioC</fullName>
    </alternativeName>
</protein>
<dbReference type="Pfam" id="PF08241">
    <property type="entry name" value="Methyltransf_11"/>
    <property type="match status" value="1"/>
</dbReference>
<keyword evidence="11" id="KW-1185">Reference proteome</keyword>
<sequence>MTMDKEKVCQAFGRAAVSYDIFGRFQREVCERMLCLLPERLPLSFKPSSLLDAGCGTGFGTQCLKCFWPDADMTGCDLSQEMVDRMHEKGFSAVVGDLEKMPFDSDRFDFIWCSLALQWCHPAIVFPELHRVLENNGLLYFTTPVPGTLPEIDFAFSGMDDSNRVLPFSAPDELENHLRQAGFADIELHTEKHVMHYPDFRSVIDSIRGVGAHQSVRKRQPLMGKTAWKTAGERYESFRDEAGLPVTYELVYGFAVAKK</sequence>
<keyword evidence="5 8" id="KW-0808">Transferase</keyword>
<dbReference type="HOGENOM" id="CLU_046586_2_2_4"/>
<dbReference type="GO" id="GO:0032259">
    <property type="term" value="P:methylation"/>
    <property type="evidence" value="ECO:0007669"/>
    <property type="project" value="UniProtKB-KW"/>
</dbReference>
<dbReference type="GO" id="GO:0009102">
    <property type="term" value="P:biotin biosynthetic process"/>
    <property type="evidence" value="ECO:0007669"/>
    <property type="project" value="UniProtKB-UniRule"/>
</dbReference>
<dbReference type="GO" id="GO:0008757">
    <property type="term" value="F:S-adenosylmethionine-dependent methyltransferase activity"/>
    <property type="evidence" value="ECO:0007669"/>
    <property type="project" value="InterPro"/>
</dbReference>
<gene>
    <name evidence="8 10" type="primary">bioC</name>
    <name evidence="10" type="ORF">OFBG_00952</name>
</gene>
<dbReference type="CDD" id="cd02440">
    <property type="entry name" value="AdoMet_MTases"/>
    <property type="match status" value="1"/>
</dbReference>
<feature type="domain" description="Methyltransferase type 11" evidence="9">
    <location>
        <begin position="51"/>
        <end position="141"/>
    </location>
</feature>
<evidence type="ECO:0000313" key="11">
    <source>
        <dbReference type="Proteomes" id="UP000005089"/>
    </source>
</evidence>
<dbReference type="GO" id="GO:0102130">
    <property type="term" value="F:malonyl-CoA methyltransferase activity"/>
    <property type="evidence" value="ECO:0007669"/>
    <property type="project" value="UniProtKB-EC"/>
</dbReference>
<evidence type="ECO:0000256" key="8">
    <source>
        <dbReference type="HAMAP-Rule" id="MF_00835"/>
    </source>
</evidence>
<evidence type="ECO:0000259" key="9">
    <source>
        <dbReference type="Pfam" id="PF08241"/>
    </source>
</evidence>
<dbReference type="EMBL" id="GG658170">
    <property type="protein sequence ID" value="EEO29924.1"/>
    <property type="molecule type" value="Genomic_DNA"/>
</dbReference>
<dbReference type="InterPro" id="IPR011814">
    <property type="entry name" value="BioC"/>
</dbReference>
<evidence type="ECO:0000313" key="10">
    <source>
        <dbReference type="EMBL" id="EEO29924.1"/>
    </source>
</evidence>